<comment type="caution">
    <text evidence="2">The sequence shown here is derived from an EMBL/GenBank/DDBJ whole genome shotgun (WGS) entry which is preliminary data.</text>
</comment>
<dbReference type="PRINTS" id="PR00173">
    <property type="entry name" value="EDTRNSPORT"/>
</dbReference>
<gene>
    <name evidence="2" type="ORF">IAA67_04415</name>
</gene>
<feature type="transmembrane region" description="Helical" evidence="1">
    <location>
        <begin position="35"/>
        <end position="68"/>
    </location>
</feature>
<keyword evidence="1" id="KW-1133">Transmembrane helix</keyword>
<feature type="transmembrane region" description="Helical" evidence="1">
    <location>
        <begin position="6"/>
        <end position="23"/>
    </location>
</feature>
<reference evidence="2" key="2">
    <citation type="journal article" date="2021" name="PeerJ">
        <title>Extensive microbial diversity within the chicken gut microbiome revealed by metagenomics and culture.</title>
        <authorList>
            <person name="Gilroy R."/>
            <person name="Ravi A."/>
            <person name="Getino M."/>
            <person name="Pursley I."/>
            <person name="Horton D.L."/>
            <person name="Alikhan N.F."/>
            <person name="Baker D."/>
            <person name="Gharbi K."/>
            <person name="Hall N."/>
            <person name="Watson M."/>
            <person name="Adriaenssens E.M."/>
            <person name="Foster-Nyarko E."/>
            <person name="Jarju S."/>
            <person name="Secka A."/>
            <person name="Antonio M."/>
            <person name="Oren A."/>
            <person name="Chaudhuri R.R."/>
            <person name="La Ragione R."/>
            <person name="Hildebrand F."/>
            <person name="Pallen M.J."/>
        </authorList>
    </citation>
    <scope>NUCLEOTIDE SEQUENCE</scope>
    <source>
        <strain evidence="2">ChiSjej2B20-13462</strain>
    </source>
</reference>
<dbReference type="Proteomes" id="UP000886874">
    <property type="component" value="Unassembled WGS sequence"/>
</dbReference>
<accession>A0A9D1CPL7</accession>
<evidence type="ECO:0000313" key="3">
    <source>
        <dbReference type="Proteomes" id="UP000886874"/>
    </source>
</evidence>
<dbReference type="EMBL" id="DVFN01000066">
    <property type="protein sequence ID" value="HIQ69559.1"/>
    <property type="molecule type" value="Genomic_DNA"/>
</dbReference>
<dbReference type="AlphaFoldDB" id="A0A9D1CPL7"/>
<dbReference type="PANTHER" id="PTHR36111:SF2">
    <property type="entry name" value="INNER MEMBRANE PROTEIN"/>
    <property type="match status" value="1"/>
</dbReference>
<keyword evidence="1" id="KW-0812">Transmembrane</keyword>
<evidence type="ECO:0000313" key="2">
    <source>
        <dbReference type="EMBL" id="HIQ69559.1"/>
    </source>
</evidence>
<dbReference type="Pfam" id="PF04474">
    <property type="entry name" value="DUF554"/>
    <property type="match status" value="1"/>
</dbReference>
<reference evidence="2" key="1">
    <citation type="submission" date="2020-10" db="EMBL/GenBank/DDBJ databases">
        <authorList>
            <person name="Gilroy R."/>
        </authorList>
    </citation>
    <scope>NUCLEOTIDE SEQUENCE</scope>
    <source>
        <strain evidence="2">ChiSjej2B20-13462</strain>
    </source>
</reference>
<evidence type="ECO:0000256" key="1">
    <source>
        <dbReference type="SAM" id="Phobius"/>
    </source>
</evidence>
<sequence length="232" mass="23856">MIAAVVNAVVVALGALLGLAFGGRLREEHTGTIVAGLGICVVVIGITSAIVTANILIVIVSMVLGTILGELLKIEARLDTLGDWLKARLGRHGGSRFTEGFVTASLLFCVGSMAIMGSFDAGLRGDYQTIFAKSALDGVMAVTFAATMGLGVMFSGLTVLVYQGALTLLAGVVEPFLSEAVVVEMSAVGGVLLIGTGINILGLAPKRLKVGNMLPAMVLPVIWFWIAGRLGG</sequence>
<feature type="transmembrane region" description="Helical" evidence="1">
    <location>
        <begin position="182"/>
        <end position="203"/>
    </location>
</feature>
<proteinExistence type="predicted"/>
<organism evidence="2 3">
    <name type="scientific">Candidatus Avoscillospira stercorigallinarum</name>
    <dbReference type="NCBI Taxonomy" id="2840708"/>
    <lineage>
        <taxon>Bacteria</taxon>
        <taxon>Bacillati</taxon>
        <taxon>Bacillota</taxon>
        <taxon>Clostridia</taxon>
        <taxon>Eubacteriales</taxon>
        <taxon>Oscillospiraceae</taxon>
        <taxon>Oscillospiraceae incertae sedis</taxon>
        <taxon>Candidatus Avoscillospira</taxon>
    </lineage>
</organism>
<feature type="transmembrane region" description="Helical" evidence="1">
    <location>
        <begin position="210"/>
        <end position="228"/>
    </location>
</feature>
<dbReference type="InterPro" id="IPR007563">
    <property type="entry name" value="DUF554"/>
</dbReference>
<dbReference type="PANTHER" id="PTHR36111">
    <property type="entry name" value="INNER MEMBRANE PROTEIN-RELATED"/>
    <property type="match status" value="1"/>
</dbReference>
<name>A0A9D1CPL7_9FIRM</name>
<feature type="transmembrane region" description="Helical" evidence="1">
    <location>
        <begin position="101"/>
        <end position="123"/>
    </location>
</feature>
<feature type="transmembrane region" description="Helical" evidence="1">
    <location>
        <begin position="135"/>
        <end position="162"/>
    </location>
</feature>
<protein>
    <submittedName>
        <fullName evidence="2">DUF554 domain-containing protein</fullName>
    </submittedName>
</protein>
<keyword evidence="1" id="KW-0472">Membrane</keyword>